<reference evidence="2" key="1">
    <citation type="submission" date="2021-01" db="EMBL/GenBank/DDBJ databases">
        <authorList>
            <person name="Corre E."/>
            <person name="Pelletier E."/>
            <person name="Niang G."/>
            <person name="Scheremetjew M."/>
            <person name="Finn R."/>
            <person name="Kale V."/>
            <person name="Holt S."/>
            <person name="Cochrane G."/>
            <person name="Meng A."/>
            <person name="Brown T."/>
            <person name="Cohen L."/>
        </authorList>
    </citation>
    <scope>NUCLEOTIDE SEQUENCE</scope>
    <source>
        <strain evidence="2">10249 10 AB</strain>
    </source>
</reference>
<proteinExistence type="predicted"/>
<gene>
    <name evidence="2" type="ORF">PAUS00366_LOCUS17295</name>
</gene>
<evidence type="ECO:0000313" key="2">
    <source>
        <dbReference type="EMBL" id="CAE0724538.1"/>
    </source>
</evidence>
<name>A0A7S4ASF2_9STRA</name>
<dbReference type="AlphaFoldDB" id="A0A7S4ASF2"/>
<sequence length="320" mass="35765">MVQPDRFMCMYLLLSAAGNNPAASFQLDTNKYGRTRSTIRTSSSIVGPCKSTSATSSTATKSRSIRTSSYQQSRLFAAGSGFGKNSANYKPPKKSYGKKELEPIKDLIDEESGMREFFESNEPWQPLFRSLAKDDSVPASSFLNNVDAGAIFEFSETSSPWKKMAAIPTAETDIEVLGQFLDAMQKSLIEDIPVDETTKDDDNDLHFIEEGRRMLVCSRYHVVQGIEKGSVETFDKLFSICWSELMELRETDEPDTGSLIVTPGFDYDDLRRFVDMNLQRPLQWLGVDGFEVASLEKGGLGVIRIIHKLSDIPTEMPERG</sequence>
<accession>A0A7S4ASF2</accession>
<feature type="region of interest" description="Disordered" evidence="1">
    <location>
        <begin position="43"/>
        <end position="68"/>
    </location>
</feature>
<dbReference type="EMBL" id="HBIX01025093">
    <property type="protein sequence ID" value="CAE0724538.1"/>
    <property type="molecule type" value="Transcribed_RNA"/>
</dbReference>
<organism evidence="2">
    <name type="scientific">Pseudo-nitzschia australis</name>
    <dbReference type="NCBI Taxonomy" id="44445"/>
    <lineage>
        <taxon>Eukaryota</taxon>
        <taxon>Sar</taxon>
        <taxon>Stramenopiles</taxon>
        <taxon>Ochrophyta</taxon>
        <taxon>Bacillariophyta</taxon>
        <taxon>Bacillariophyceae</taxon>
        <taxon>Bacillariophycidae</taxon>
        <taxon>Bacillariales</taxon>
        <taxon>Bacillariaceae</taxon>
        <taxon>Pseudo-nitzschia</taxon>
    </lineage>
</organism>
<protein>
    <submittedName>
        <fullName evidence="2">Uncharacterized protein</fullName>
    </submittedName>
</protein>
<evidence type="ECO:0000256" key="1">
    <source>
        <dbReference type="SAM" id="MobiDB-lite"/>
    </source>
</evidence>